<dbReference type="InterPro" id="IPR011333">
    <property type="entry name" value="SKP1/BTB/POZ_sf"/>
</dbReference>
<proteinExistence type="predicted"/>
<sequence length="354" mass="39240">MDSETIAFDPDGDLMLILTHVEEEPGKFELVHTAEDGNLSDDDASMESPAPVLRSKETRMIVSSKHLIHVSAVFKAMFRKETFVEGRELAKGKAVVPLPDDDPFAMTILMNLIHHNHRKVPRTVDLDTMTNIAILADKYELTEVLYTNSELWLKDLKKTVPVSLTQDLLPWLSIACVFNMAPEFKHLTRIATLESSGDLGLGESDEGLPIPAQVFAAIESERQRGISEMYAIIHHEIQKYQTGPVNCRTLTFLCPSDTKRLNYACDGAVLGTLLKSADENKLWPPVPPPFVGLTLRMVIRKAQALTITALCDHLELENESEYKGPSHGVKAAIVGTIKKIKGGLGLNIKNYKMG</sequence>
<evidence type="ECO:0000313" key="2">
    <source>
        <dbReference type="Proteomes" id="UP000696280"/>
    </source>
</evidence>
<dbReference type="SUPFAM" id="SSF54695">
    <property type="entry name" value="POZ domain"/>
    <property type="match status" value="1"/>
</dbReference>
<keyword evidence="2" id="KW-1185">Reference proteome</keyword>
<gene>
    <name evidence="1" type="ORF">HYFRA_00004327</name>
</gene>
<name>A0A9N9KPZ9_9HELO</name>
<dbReference type="EMBL" id="CAJVRL010000025">
    <property type="protein sequence ID" value="CAG8949995.1"/>
    <property type="molecule type" value="Genomic_DNA"/>
</dbReference>
<reference evidence="1" key="1">
    <citation type="submission" date="2021-07" db="EMBL/GenBank/DDBJ databases">
        <authorList>
            <person name="Durling M."/>
        </authorList>
    </citation>
    <scope>NUCLEOTIDE SEQUENCE</scope>
</reference>
<dbReference type="Proteomes" id="UP000696280">
    <property type="component" value="Unassembled WGS sequence"/>
</dbReference>
<evidence type="ECO:0008006" key="3">
    <source>
        <dbReference type="Google" id="ProtNLM"/>
    </source>
</evidence>
<organism evidence="1 2">
    <name type="scientific">Hymenoscyphus fraxineus</name>
    <dbReference type="NCBI Taxonomy" id="746836"/>
    <lineage>
        <taxon>Eukaryota</taxon>
        <taxon>Fungi</taxon>
        <taxon>Dikarya</taxon>
        <taxon>Ascomycota</taxon>
        <taxon>Pezizomycotina</taxon>
        <taxon>Leotiomycetes</taxon>
        <taxon>Helotiales</taxon>
        <taxon>Helotiaceae</taxon>
        <taxon>Hymenoscyphus</taxon>
    </lineage>
</organism>
<dbReference type="Gene3D" id="3.30.710.10">
    <property type="entry name" value="Potassium Channel Kv1.1, Chain A"/>
    <property type="match status" value="1"/>
</dbReference>
<dbReference type="AlphaFoldDB" id="A0A9N9KPZ9"/>
<accession>A0A9N9KPZ9</accession>
<protein>
    <recommendedName>
        <fullName evidence="3">BTB domain-containing protein</fullName>
    </recommendedName>
</protein>
<evidence type="ECO:0000313" key="1">
    <source>
        <dbReference type="EMBL" id="CAG8949995.1"/>
    </source>
</evidence>
<dbReference type="OrthoDB" id="5326346at2759"/>
<comment type="caution">
    <text evidence="1">The sequence shown here is derived from an EMBL/GenBank/DDBJ whole genome shotgun (WGS) entry which is preliminary data.</text>
</comment>